<keyword evidence="3" id="KW-1185">Reference proteome</keyword>
<feature type="signal peptide" evidence="1">
    <location>
        <begin position="1"/>
        <end position="20"/>
    </location>
</feature>
<dbReference type="GeneID" id="54584881"/>
<feature type="chain" id="PRO_5025503143" evidence="1">
    <location>
        <begin position="21"/>
        <end position="96"/>
    </location>
</feature>
<evidence type="ECO:0000313" key="2">
    <source>
        <dbReference type="EMBL" id="KAF2248981.1"/>
    </source>
</evidence>
<dbReference type="RefSeq" id="XP_033683985.1">
    <property type="nucleotide sequence ID" value="XM_033831551.1"/>
</dbReference>
<dbReference type="EMBL" id="ML987195">
    <property type="protein sequence ID" value="KAF2248981.1"/>
    <property type="molecule type" value="Genomic_DNA"/>
</dbReference>
<sequence length="96" mass="10247">MKLTTLAVLAVASFAQIAVADNCKTSLHYCGYNLLHKGNYYSQIVEALREQGQPVDDAHINNGLFYCSGGSNGDIDFQAFCANGCVDGGNGKSDYC</sequence>
<protein>
    <submittedName>
        <fullName evidence="2">Uncharacterized protein</fullName>
    </submittedName>
</protein>
<proteinExistence type="predicted"/>
<dbReference type="OrthoDB" id="3778167at2759"/>
<keyword evidence="1" id="KW-0732">Signal</keyword>
<accession>A0A6A6IEX7</accession>
<reference evidence="2" key="1">
    <citation type="journal article" date="2020" name="Stud. Mycol.">
        <title>101 Dothideomycetes genomes: a test case for predicting lifestyles and emergence of pathogens.</title>
        <authorList>
            <person name="Haridas S."/>
            <person name="Albert R."/>
            <person name="Binder M."/>
            <person name="Bloem J."/>
            <person name="Labutti K."/>
            <person name="Salamov A."/>
            <person name="Andreopoulos B."/>
            <person name="Baker S."/>
            <person name="Barry K."/>
            <person name="Bills G."/>
            <person name="Bluhm B."/>
            <person name="Cannon C."/>
            <person name="Castanera R."/>
            <person name="Culley D."/>
            <person name="Daum C."/>
            <person name="Ezra D."/>
            <person name="Gonzalez J."/>
            <person name="Henrissat B."/>
            <person name="Kuo A."/>
            <person name="Liang C."/>
            <person name="Lipzen A."/>
            <person name="Lutzoni F."/>
            <person name="Magnuson J."/>
            <person name="Mondo S."/>
            <person name="Nolan M."/>
            <person name="Ohm R."/>
            <person name="Pangilinan J."/>
            <person name="Park H.-J."/>
            <person name="Ramirez L."/>
            <person name="Alfaro M."/>
            <person name="Sun H."/>
            <person name="Tritt A."/>
            <person name="Yoshinaga Y."/>
            <person name="Zwiers L.-H."/>
            <person name="Turgeon B."/>
            <person name="Goodwin S."/>
            <person name="Spatafora J."/>
            <person name="Crous P."/>
            <person name="Grigoriev I."/>
        </authorList>
    </citation>
    <scope>NUCLEOTIDE SEQUENCE</scope>
    <source>
        <strain evidence="2">CBS 122368</strain>
    </source>
</reference>
<name>A0A6A6IEX7_9PLEO</name>
<organism evidence="2 3">
    <name type="scientific">Trematosphaeria pertusa</name>
    <dbReference type="NCBI Taxonomy" id="390896"/>
    <lineage>
        <taxon>Eukaryota</taxon>
        <taxon>Fungi</taxon>
        <taxon>Dikarya</taxon>
        <taxon>Ascomycota</taxon>
        <taxon>Pezizomycotina</taxon>
        <taxon>Dothideomycetes</taxon>
        <taxon>Pleosporomycetidae</taxon>
        <taxon>Pleosporales</taxon>
        <taxon>Massarineae</taxon>
        <taxon>Trematosphaeriaceae</taxon>
        <taxon>Trematosphaeria</taxon>
    </lineage>
</organism>
<evidence type="ECO:0000313" key="3">
    <source>
        <dbReference type="Proteomes" id="UP000800094"/>
    </source>
</evidence>
<dbReference type="Proteomes" id="UP000800094">
    <property type="component" value="Unassembled WGS sequence"/>
</dbReference>
<dbReference type="AlphaFoldDB" id="A0A6A6IEX7"/>
<gene>
    <name evidence="2" type="ORF">BU26DRAFT_540426</name>
</gene>
<evidence type="ECO:0000256" key="1">
    <source>
        <dbReference type="SAM" id="SignalP"/>
    </source>
</evidence>